<dbReference type="GO" id="GO:0016020">
    <property type="term" value="C:membrane"/>
    <property type="evidence" value="ECO:0007669"/>
    <property type="project" value="UniProtKB-SubCell"/>
</dbReference>
<organism evidence="8 9">
    <name type="scientific">Lophiostoma macrostomum CBS 122681</name>
    <dbReference type="NCBI Taxonomy" id="1314788"/>
    <lineage>
        <taxon>Eukaryota</taxon>
        <taxon>Fungi</taxon>
        <taxon>Dikarya</taxon>
        <taxon>Ascomycota</taxon>
        <taxon>Pezizomycotina</taxon>
        <taxon>Dothideomycetes</taxon>
        <taxon>Pleosporomycetidae</taxon>
        <taxon>Pleosporales</taxon>
        <taxon>Lophiostomataceae</taxon>
        <taxon>Lophiostoma</taxon>
    </lineage>
</organism>
<feature type="compositionally biased region" description="Basic and acidic residues" evidence="5">
    <location>
        <begin position="346"/>
        <end position="361"/>
    </location>
</feature>
<keyword evidence="3 6" id="KW-1133">Transmembrane helix</keyword>
<comment type="subcellular location">
    <subcellularLocation>
        <location evidence="1">Membrane</location>
        <topology evidence="1">Single-pass membrane protein</topology>
    </subcellularLocation>
</comment>
<gene>
    <name evidence="8" type="ORF">K491DRAFT_782915</name>
</gene>
<evidence type="ECO:0000256" key="4">
    <source>
        <dbReference type="ARBA" id="ARBA00023136"/>
    </source>
</evidence>
<evidence type="ECO:0000256" key="5">
    <source>
        <dbReference type="SAM" id="MobiDB-lite"/>
    </source>
</evidence>
<name>A0A6A6SST3_9PLEO</name>
<keyword evidence="7" id="KW-0732">Signal</keyword>
<feature type="signal peptide" evidence="7">
    <location>
        <begin position="1"/>
        <end position="24"/>
    </location>
</feature>
<dbReference type="PANTHER" id="PTHR15549">
    <property type="entry name" value="PAIRED IMMUNOGLOBULIN-LIKE TYPE 2 RECEPTOR"/>
    <property type="match status" value="1"/>
</dbReference>
<feature type="chain" id="PRO_5025539833" description="Mid2 domain-containing protein" evidence="7">
    <location>
        <begin position="25"/>
        <end position="389"/>
    </location>
</feature>
<evidence type="ECO:0000256" key="2">
    <source>
        <dbReference type="ARBA" id="ARBA00022692"/>
    </source>
</evidence>
<feature type="transmembrane region" description="Helical" evidence="6">
    <location>
        <begin position="218"/>
        <end position="242"/>
    </location>
</feature>
<protein>
    <recommendedName>
        <fullName evidence="10">Mid2 domain-containing protein</fullName>
    </recommendedName>
</protein>
<evidence type="ECO:0000313" key="9">
    <source>
        <dbReference type="Proteomes" id="UP000799324"/>
    </source>
</evidence>
<reference evidence="8" key="1">
    <citation type="journal article" date="2020" name="Stud. Mycol.">
        <title>101 Dothideomycetes genomes: a test case for predicting lifestyles and emergence of pathogens.</title>
        <authorList>
            <person name="Haridas S."/>
            <person name="Albert R."/>
            <person name="Binder M."/>
            <person name="Bloem J."/>
            <person name="Labutti K."/>
            <person name="Salamov A."/>
            <person name="Andreopoulos B."/>
            <person name="Baker S."/>
            <person name="Barry K."/>
            <person name="Bills G."/>
            <person name="Bluhm B."/>
            <person name="Cannon C."/>
            <person name="Castanera R."/>
            <person name="Culley D."/>
            <person name="Daum C."/>
            <person name="Ezra D."/>
            <person name="Gonzalez J."/>
            <person name="Henrissat B."/>
            <person name="Kuo A."/>
            <person name="Liang C."/>
            <person name="Lipzen A."/>
            <person name="Lutzoni F."/>
            <person name="Magnuson J."/>
            <person name="Mondo S."/>
            <person name="Nolan M."/>
            <person name="Ohm R."/>
            <person name="Pangilinan J."/>
            <person name="Park H.-J."/>
            <person name="Ramirez L."/>
            <person name="Alfaro M."/>
            <person name="Sun H."/>
            <person name="Tritt A."/>
            <person name="Yoshinaga Y."/>
            <person name="Zwiers L.-H."/>
            <person name="Turgeon B."/>
            <person name="Goodwin S."/>
            <person name="Spatafora J."/>
            <person name="Crous P."/>
            <person name="Grigoriev I."/>
        </authorList>
    </citation>
    <scope>NUCLEOTIDE SEQUENCE</scope>
    <source>
        <strain evidence="8">CBS 122681</strain>
    </source>
</reference>
<dbReference type="AlphaFoldDB" id="A0A6A6SST3"/>
<dbReference type="GO" id="GO:0071944">
    <property type="term" value="C:cell periphery"/>
    <property type="evidence" value="ECO:0007669"/>
    <property type="project" value="UniProtKB-ARBA"/>
</dbReference>
<keyword evidence="9" id="KW-1185">Reference proteome</keyword>
<evidence type="ECO:0000256" key="7">
    <source>
        <dbReference type="SAM" id="SignalP"/>
    </source>
</evidence>
<evidence type="ECO:0000313" key="8">
    <source>
        <dbReference type="EMBL" id="KAF2650061.1"/>
    </source>
</evidence>
<feature type="region of interest" description="Disordered" evidence="5">
    <location>
        <begin position="346"/>
        <end position="369"/>
    </location>
</feature>
<sequence length="389" mass="41964">MMRKTLMTLRAMALLSTAIIPIWAKSPDVVRPDGGRVAAPVVTPRALLPRVESKTVGWYSSTMNGSETIYTAWQYDADETTFISSSSWFRRCEVSSSCAIYTDCSGGYLIAADTSSFCGTSSSGLFCSHHVSYTSSGASVAYSWYWCDLPPLTGITFYGQNPDASTTQSTLSSHSSIAGGTSGSMIASSLAAPSGSVSAPSATASTPPNKNGSNNTGIIAGGVVGGVAAIVIIAIILFCCCCRRRRGRTTKKTSKSSAMATTAKPRRTTSKAWPACDTAEKQEEEARSLSFNTQPEYYPIEKQNHNSGTRSPYVSPMLNSEDEHVQRANARWSAVSPIMPSTHADQHLDEYRGPEPSDQHASHAQQQYYDTGARRYGQNSDQFTQRPWV</sequence>
<accession>A0A6A6SST3</accession>
<keyword evidence="2 6" id="KW-0812">Transmembrane</keyword>
<evidence type="ECO:0000256" key="3">
    <source>
        <dbReference type="ARBA" id="ARBA00022989"/>
    </source>
</evidence>
<evidence type="ECO:0000256" key="6">
    <source>
        <dbReference type="SAM" id="Phobius"/>
    </source>
</evidence>
<feature type="region of interest" description="Disordered" evidence="5">
    <location>
        <begin position="250"/>
        <end position="276"/>
    </location>
</feature>
<dbReference type="EMBL" id="MU004469">
    <property type="protein sequence ID" value="KAF2650061.1"/>
    <property type="molecule type" value="Genomic_DNA"/>
</dbReference>
<dbReference type="InterPro" id="IPR051694">
    <property type="entry name" value="Immunoregulatory_rcpt-like"/>
</dbReference>
<dbReference type="Proteomes" id="UP000799324">
    <property type="component" value="Unassembled WGS sequence"/>
</dbReference>
<proteinExistence type="predicted"/>
<keyword evidence="4 6" id="KW-0472">Membrane</keyword>
<evidence type="ECO:0000256" key="1">
    <source>
        <dbReference type="ARBA" id="ARBA00004167"/>
    </source>
</evidence>
<dbReference type="OrthoDB" id="3800224at2759"/>
<evidence type="ECO:0008006" key="10">
    <source>
        <dbReference type="Google" id="ProtNLM"/>
    </source>
</evidence>